<organism evidence="9 10">
    <name type="scientific">Pyrolobus fumarii (strain DSM 11204 / 1A)</name>
    <dbReference type="NCBI Taxonomy" id="694429"/>
    <lineage>
        <taxon>Archaea</taxon>
        <taxon>Thermoproteota</taxon>
        <taxon>Thermoprotei</taxon>
        <taxon>Desulfurococcales</taxon>
        <taxon>Pyrodictiaceae</taxon>
        <taxon>Pyrolobus</taxon>
    </lineage>
</organism>
<evidence type="ECO:0000313" key="9">
    <source>
        <dbReference type="EMBL" id="AEM39187.1"/>
    </source>
</evidence>
<evidence type="ECO:0000313" key="10">
    <source>
        <dbReference type="Proteomes" id="UP000001037"/>
    </source>
</evidence>
<feature type="domain" description="4Fe-4S ferredoxin-type" evidence="8">
    <location>
        <begin position="276"/>
        <end position="304"/>
    </location>
</feature>
<dbReference type="InterPro" id="IPR051684">
    <property type="entry name" value="Electron_Trans/Redox"/>
</dbReference>
<dbReference type="InParanoid" id="G0EGG2"/>
<evidence type="ECO:0000256" key="1">
    <source>
        <dbReference type="ARBA" id="ARBA00022448"/>
    </source>
</evidence>
<dbReference type="Gene3D" id="3.30.70.20">
    <property type="match status" value="1"/>
</dbReference>
<dbReference type="STRING" id="694429.Pyrfu_1329"/>
<dbReference type="PANTHER" id="PTHR30176">
    <property type="entry name" value="FERREDOXIN-TYPE PROTEIN NAPH"/>
    <property type="match status" value="1"/>
</dbReference>
<accession>G0EGG2</accession>
<keyword evidence="4" id="KW-0249">Electron transport</keyword>
<dbReference type="InterPro" id="IPR017896">
    <property type="entry name" value="4Fe4S_Fe-S-bd"/>
</dbReference>
<keyword evidence="2" id="KW-0004">4Fe-4S</keyword>
<feature type="transmembrane region" description="Helical" evidence="7">
    <location>
        <begin position="143"/>
        <end position="163"/>
    </location>
</feature>
<evidence type="ECO:0000256" key="7">
    <source>
        <dbReference type="SAM" id="Phobius"/>
    </source>
</evidence>
<feature type="transmembrane region" description="Helical" evidence="7">
    <location>
        <begin position="183"/>
        <end position="212"/>
    </location>
</feature>
<evidence type="ECO:0000259" key="8">
    <source>
        <dbReference type="PROSITE" id="PS51379"/>
    </source>
</evidence>
<sequence>MRRVEGESMVRKLFAILRGRPPRGKYTLLRRSMQVALLLLFATQVLFHGAIIEGSLASSRILKTIPMLDIFAWLEQLVASHQATLESIIAVLVVFTLYSVLGRFFCGWVCPMDMLFSIFERKLATPRSPRFARPHEAGRLEKLVPVAAMIAFLLLSVVFAQPFFTTISPIAGTTKLAATLVGILYNVPGATISLAIAWVTTTLAALAINIVAERVFGVKRLWCRFICPAGNIFGHVMNKYSLLTVKTVASNRCTFCQLCSVVCPMTIDVANIAKRGEDIRDYRCFRCGRCVEVCPERVLALTIGLPRRRTRGGDERRKA</sequence>
<dbReference type="GO" id="GO:0016491">
    <property type="term" value="F:oxidoreductase activity"/>
    <property type="evidence" value="ECO:0007669"/>
    <property type="project" value="UniProtKB-ARBA"/>
</dbReference>
<protein>
    <submittedName>
        <fullName evidence="9">Polyferredoxin</fullName>
    </submittedName>
</protein>
<keyword evidence="5" id="KW-0408">Iron</keyword>
<dbReference type="Pfam" id="PF12801">
    <property type="entry name" value="Fer4_5"/>
    <property type="match status" value="2"/>
</dbReference>
<dbReference type="GO" id="GO:0005886">
    <property type="term" value="C:plasma membrane"/>
    <property type="evidence" value="ECO:0007669"/>
    <property type="project" value="TreeGrafter"/>
</dbReference>
<keyword evidence="6" id="KW-0411">Iron-sulfur</keyword>
<evidence type="ECO:0000256" key="2">
    <source>
        <dbReference type="ARBA" id="ARBA00022485"/>
    </source>
</evidence>
<dbReference type="SUPFAM" id="SSF54862">
    <property type="entry name" value="4Fe-4S ferredoxins"/>
    <property type="match status" value="1"/>
</dbReference>
<proteinExistence type="predicted"/>
<dbReference type="PROSITE" id="PS00198">
    <property type="entry name" value="4FE4S_FER_1"/>
    <property type="match status" value="2"/>
</dbReference>
<keyword evidence="7" id="KW-0812">Transmembrane</keyword>
<dbReference type="InterPro" id="IPR017900">
    <property type="entry name" value="4Fe4S_Fe_S_CS"/>
</dbReference>
<dbReference type="GO" id="GO:0051539">
    <property type="term" value="F:4 iron, 4 sulfur cluster binding"/>
    <property type="evidence" value="ECO:0007669"/>
    <property type="project" value="UniProtKB-KW"/>
</dbReference>
<dbReference type="Proteomes" id="UP000001037">
    <property type="component" value="Chromosome"/>
</dbReference>
<dbReference type="AlphaFoldDB" id="G0EGG2"/>
<dbReference type="PANTHER" id="PTHR30176:SF3">
    <property type="entry name" value="FERREDOXIN-TYPE PROTEIN NAPH"/>
    <property type="match status" value="1"/>
</dbReference>
<keyword evidence="7" id="KW-0472">Membrane</keyword>
<dbReference type="HOGENOM" id="CLU_066585_1_0_2"/>
<evidence type="ECO:0000256" key="6">
    <source>
        <dbReference type="ARBA" id="ARBA00023014"/>
    </source>
</evidence>
<feature type="transmembrane region" description="Helical" evidence="7">
    <location>
        <begin position="83"/>
        <end position="106"/>
    </location>
</feature>
<dbReference type="KEGG" id="pfm:Pyrfu_1329"/>
<dbReference type="Pfam" id="PF13237">
    <property type="entry name" value="Fer4_10"/>
    <property type="match status" value="1"/>
</dbReference>
<dbReference type="EMBL" id="CP002838">
    <property type="protein sequence ID" value="AEM39187.1"/>
    <property type="molecule type" value="Genomic_DNA"/>
</dbReference>
<evidence type="ECO:0000256" key="3">
    <source>
        <dbReference type="ARBA" id="ARBA00022723"/>
    </source>
</evidence>
<keyword evidence="3" id="KW-0479">Metal-binding</keyword>
<dbReference type="PROSITE" id="PS51379">
    <property type="entry name" value="4FE4S_FER_2"/>
    <property type="match status" value="2"/>
</dbReference>
<gene>
    <name evidence="9" type="ordered locus">Pyrfu_1329</name>
</gene>
<keyword evidence="7" id="KW-1133">Transmembrane helix</keyword>
<feature type="domain" description="4Fe-4S ferredoxin-type" evidence="8">
    <location>
        <begin position="244"/>
        <end position="275"/>
    </location>
</feature>
<keyword evidence="10" id="KW-1185">Reference proteome</keyword>
<dbReference type="GO" id="GO:0046872">
    <property type="term" value="F:metal ion binding"/>
    <property type="evidence" value="ECO:0007669"/>
    <property type="project" value="UniProtKB-KW"/>
</dbReference>
<dbReference type="eggNOG" id="arCOG02772">
    <property type="taxonomic scope" value="Archaea"/>
</dbReference>
<evidence type="ECO:0000256" key="4">
    <source>
        <dbReference type="ARBA" id="ARBA00022982"/>
    </source>
</evidence>
<reference evidence="9 10" key="1">
    <citation type="journal article" date="2011" name="Stand. Genomic Sci.">
        <title>Complete genome sequence of the hyperthermophilic chemolithoautotroph Pyrolobus fumarii type strain (1A).</title>
        <authorList>
            <person name="Anderson I."/>
            <person name="Goker M."/>
            <person name="Nolan M."/>
            <person name="Lucas S."/>
            <person name="Hammon N."/>
            <person name="Deshpande S."/>
            <person name="Cheng J.F."/>
            <person name="Tapia R."/>
            <person name="Han C."/>
            <person name="Goodwin L."/>
            <person name="Pitluck S."/>
            <person name="Huntemann M."/>
            <person name="Liolios K."/>
            <person name="Ivanova N."/>
            <person name="Pagani I."/>
            <person name="Mavromatis K."/>
            <person name="Ovchinikova G."/>
            <person name="Pati A."/>
            <person name="Chen A."/>
            <person name="Palaniappan K."/>
            <person name="Land M."/>
            <person name="Hauser L."/>
            <person name="Brambilla E.M."/>
            <person name="Huber H."/>
            <person name="Yasawong M."/>
            <person name="Rohde M."/>
            <person name="Spring S."/>
            <person name="Abt B."/>
            <person name="Sikorski J."/>
            <person name="Wirth R."/>
            <person name="Detter J.C."/>
            <person name="Woyke T."/>
            <person name="Bristow J."/>
            <person name="Eisen J.A."/>
            <person name="Markowitz V."/>
            <person name="Hugenholtz P."/>
            <person name="Kyrpides N.C."/>
            <person name="Klenk H.P."/>
            <person name="Lapidus A."/>
        </authorList>
    </citation>
    <scope>NUCLEOTIDE SEQUENCE [LARGE SCALE GENOMIC DNA]</scope>
    <source>
        <strain evidence="10">DSM 11204 / 1A</strain>
    </source>
</reference>
<evidence type="ECO:0000256" key="5">
    <source>
        <dbReference type="ARBA" id="ARBA00023004"/>
    </source>
</evidence>
<keyword evidence="1" id="KW-0813">Transport</keyword>
<name>G0EGG2_PYRF1</name>